<keyword evidence="2" id="KW-0472">Membrane</keyword>
<dbReference type="PANTHER" id="PTHR11161:SF22">
    <property type="entry name" value="ACYLTRANSFERASE 3 DOMAIN-CONTAINING PROTEIN-RELATED"/>
    <property type="match status" value="1"/>
</dbReference>
<evidence type="ECO:0000313" key="3">
    <source>
        <dbReference type="EMBL" id="CAG9560155.1"/>
    </source>
</evidence>
<gene>
    <name evidence="3" type="ORF">DCHRY22_LOCUS1874</name>
</gene>
<keyword evidence="2" id="KW-1133">Transmembrane helix</keyword>
<evidence type="ECO:0000313" key="4">
    <source>
        <dbReference type="Proteomes" id="UP000789524"/>
    </source>
</evidence>
<organism evidence="3 4">
    <name type="scientific">Danaus chrysippus</name>
    <name type="common">African queen</name>
    <dbReference type="NCBI Taxonomy" id="151541"/>
    <lineage>
        <taxon>Eukaryota</taxon>
        <taxon>Metazoa</taxon>
        <taxon>Ecdysozoa</taxon>
        <taxon>Arthropoda</taxon>
        <taxon>Hexapoda</taxon>
        <taxon>Insecta</taxon>
        <taxon>Pterygota</taxon>
        <taxon>Neoptera</taxon>
        <taxon>Endopterygota</taxon>
        <taxon>Lepidoptera</taxon>
        <taxon>Glossata</taxon>
        <taxon>Ditrysia</taxon>
        <taxon>Papilionoidea</taxon>
        <taxon>Nymphalidae</taxon>
        <taxon>Danainae</taxon>
        <taxon>Danaini</taxon>
        <taxon>Danaina</taxon>
        <taxon>Danaus</taxon>
        <taxon>Anosia</taxon>
    </lineage>
</organism>
<feature type="compositionally biased region" description="Basic and acidic residues" evidence="1">
    <location>
        <begin position="396"/>
        <end position="410"/>
    </location>
</feature>
<feature type="transmembrane region" description="Helical" evidence="2">
    <location>
        <begin position="299"/>
        <end position="322"/>
    </location>
</feature>
<keyword evidence="2" id="KW-0812">Transmembrane</keyword>
<dbReference type="OrthoDB" id="10265389at2759"/>
<protein>
    <submittedName>
        <fullName evidence="3">(African queen) hypothetical protein</fullName>
    </submittedName>
</protein>
<evidence type="ECO:0000256" key="1">
    <source>
        <dbReference type="SAM" id="MobiDB-lite"/>
    </source>
</evidence>
<dbReference type="InterPro" id="IPR052728">
    <property type="entry name" value="O2_lipid_transport_reg"/>
</dbReference>
<dbReference type="Proteomes" id="UP000789524">
    <property type="component" value="Unassembled WGS sequence"/>
</dbReference>
<feature type="region of interest" description="Disordered" evidence="1">
    <location>
        <begin position="381"/>
        <end position="410"/>
    </location>
</feature>
<dbReference type="EMBL" id="CAKASE010000045">
    <property type="protein sequence ID" value="CAG9560155.1"/>
    <property type="molecule type" value="Genomic_DNA"/>
</dbReference>
<dbReference type="PANTHER" id="PTHR11161">
    <property type="entry name" value="O-ACYLTRANSFERASE"/>
    <property type="match status" value="1"/>
</dbReference>
<evidence type="ECO:0000256" key="2">
    <source>
        <dbReference type="SAM" id="Phobius"/>
    </source>
</evidence>
<accession>A0A8J2VYT0</accession>
<feature type="transmembrane region" description="Helical" evidence="2">
    <location>
        <begin position="158"/>
        <end position="183"/>
    </location>
</feature>
<dbReference type="AlphaFoldDB" id="A0A8J2VYT0"/>
<feature type="transmembrane region" description="Helical" evidence="2">
    <location>
        <begin position="95"/>
        <end position="118"/>
    </location>
</feature>
<feature type="transmembrane region" description="Helical" evidence="2">
    <location>
        <begin position="334"/>
        <end position="357"/>
    </location>
</feature>
<feature type="transmembrane region" description="Helical" evidence="2">
    <location>
        <begin position="228"/>
        <end position="247"/>
    </location>
</feature>
<feature type="transmembrane region" description="Helical" evidence="2">
    <location>
        <begin position="254"/>
        <end position="274"/>
    </location>
</feature>
<reference evidence="3" key="1">
    <citation type="submission" date="2021-09" db="EMBL/GenBank/DDBJ databases">
        <authorList>
            <person name="Martin H S."/>
        </authorList>
    </citation>
    <scope>NUCLEOTIDE SEQUENCE</scope>
</reference>
<proteinExistence type="predicted"/>
<sequence length="410" mass="46865">MPPVFHLDDYDDCMINPQGLYCFVDVNLVSDGPNEVLVMIQDLNETDLITNHHLPIALEGCFNESIYQDYRLKTRVSHVFCVDNKKEVVLDAGDIALGVFIFIVLALNVIGSLYDVILIKGNKNQGIKPLLCFSVPRNYRMLLSHHQKSDVILSEERFVIFDGLKTITMMCVIYCHSLMIFAFEPENPHHIEQISVAKEVEDCRQNGWANLLYINNYMVNSQCLGQSWYLGAAMQLSIVGYIVCILPKTVKVRNIALTILFVIGILTPAVHTYYQDLDAVLMITPETARVFEGNPTFNYVYRMGHTNITNFIVGIVLGYSIYRWQKTGETLQRYKIEFTLASITVTFILSVPFWLLMNTPLTQLLKWCVGCLLQMKEEHETEKKSKIDKNSVTLEVKNENQREVGEHNSS</sequence>
<comment type="caution">
    <text evidence="3">The sequence shown here is derived from an EMBL/GenBank/DDBJ whole genome shotgun (WGS) entry which is preliminary data.</text>
</comment>
<keyword evidence="4" id="KW-1185">Reference proteome</keyword>
<name>A0A8J2VYT0_9NEOP</name>